<dbReference type="Pfam" id="PF13639">
    <property type="entry name" value="zf-RING_2"/>
    <property type="match status" value="1"/>
</dbReference>
<dbReference type="GO" id="GO:0016567">
    <property type="term" value="P:protein ubiquitination"/>
    <property type="evidence" value="ECO:0007669"/>
    <property type="project" value="InterPro"/>
</dbReference>
<evidence type="ECO:0000256" key="3">
    <source>
        <dbReference type="ARBA" id="ARBA00022679"/>
    </source>
</evidence>
<keyword evidence="9" id="KW-0472">Membrane</keyword>
<keyword evidence="8" id="KW-1133">Transmembrane helix</keyword>
<evidence type="ECO:0000256" key="8">
    <source>
        <dbReference type="ARBA" id="ARBA00022989"/>
    </source>
</evidence>
<evidence type="ECO:0000256" key="5">
    <source>
        <dbReference type="ARBA" id="ARBA00022723"/>
    </source>
</evidence>
<evidence type="ECO:0000256" key="1">
    <source>
        <dbReference type="ARBA" id="ARBA00004167"/>
    </source>
</evidence>
<name>A0A6C0EWP6_9ZZZZ</name>
<dbReference type="Gene3D" id="3.30.40.10">
    <property type="entry name" value="Zinc/RING finger domain, C3HC4 (zinc finger)"/>
    <property type="match status" value="1"/>
</dbReference>
<dbReference type="AlphaFoldDB" id="A0A6C0EWP6"/>
<keyword evidence="5" id="KW-0479">Metal-binding</keyword>
<evidence type="ECO:0000256" key="10">
    <source>
        <dbReference type="SAM" id="MobiDB-lite"/>
    </source>
</evidence>
<comment type="subcellular location">
    <subcellularLocation>
        <location evidence="1">Membrane</location>
        <topology evidence="1">Single-pass membrane protein</topology>
    </subcellularLocation>
</comment>
<dbReference type="GO" id="GO:0016740">
    <property type="term" value="F:transferase activity"/>
    <property type="evidence" value="ECO:0007669"/>
    <property type="project" value="UniProtKB-KW"/>
</dbReference>
<evidence type="ECO:0000256" key="9">
    <source>
        <dbReference type="ARBA" id="ARBA00023136"/>
    </source>
</evidence>
<organism evidence="12">
    <name type="scientific">viral metagenome</name>
    <dbReference type="NCBI Taxonomy" id="1070528"/>
    <lineage>
        <taxon>unclassified sequences</taxon>
        <taxon>metagenomes</taxon>
        <taxon>organismal metagenomes</taxon>
    </lineage>
</organism>
<dbReference type="SUPFAM" id="SSF57850">
    <property type="entry name" value="RING/U-box"/>
    <property type="match status" value="1"/>
</dbReference>
<dbReference type="GO" id="GO:0008270">
    <property type="term" value="F:zinc ion binding"/>
    <property type="evidence" value="ECO:0007669"/>
    <property type="project" value="UniProtKB-KW"/>
</dbReference>
<proteinExistence type="predicted"/>
<dbReference type="PANTHER" id="PTHR46913:SF1">
    <property type="entry name" value="RING-H2 FINGER PROTEIN ATL16"/>
    <property type="match status" value="1"/>
</dbReference>
<dbReference type="EMBL" id="MN738956">
    <property type="protein sequence ID" value="QHT32953.1"/>
    <property type="molecule type" value="Genomic_DNA"/>
</dbReference>
<feature type="region of interest" description="Disordered" evidence="10">
    <location>
        <begin position="1"/>
        <end position="21"/>
    </location>
</feature>
<evidence type="ECO:0000313" key="12">
    <source>
        <dbReference type="EMBL" id="QHT32953.1"/>
    </source>
</evidence>
<evidence type="ECO:0000259" key="11">
    <source>
        <dbReference type="PROSITE" id="PS50089"/>
    </source>
</evidence>
<dbReference type="InterPro" id="IPR001841">
    <property type="entry name" value="Znf_RING"/>
</dbReference>
<evidence type="ECO:0000256" key="7">
    <source>
        <dbReference type="ARBA" id="ARBA00022833"/>
    </source>
</evidence>
<accession>A0A6C0EWP6</accession>
<reference evidence="12" key="1">
    <citation type="journal article" date="2020" name="Nature">
        <title>Giant virus diversity and host interactions through global metagenomics.</title>
        <authorList>
            <person name="Schulz F."/>
            <person name="Roux S."/>
            <person name="Paez-Espino D."/>
            <person name="Jungbluth S."/>
            <person name="Walsh D.A."/>
            <person name="Denef V.J."/>
            <person name="McMahon K.D."/>
            <person name="Konstantinidis K.T."/>
            <person name="Eloe-Fadrosh E.A."/>
            <person name="Kyrpides N.C."/>
            <person name="Woyke T."/>
        </authorList>
    </citation>
    <scope>NUCLEOTIDE SEQUENCE</scope>
    <source>
        <strain evidence="12">GVMAG-M-3300009161-34</strain>
    </source>
</reference>
<dbReference type="GO" id="GO:0016020">
    <property type="term" value="C:membrane"/>
    <property type="evidence" value="ECO:0007669"/>
    <property type="project" value="UniProtKB-SubCell"/>
</dbReference>
<evidence type="ECO:0000256" key="4">
    <source>
        <dbReference type="ARBA" id="ARBA00022692"/>
    </source>
</evidence>
<feature type="domain" description="RING-type" evidence="11">
    <location>
        <begin position="115"/>
        <end position="157"/>
    </location>
</feature>
<protein>
    <recommendedName>
        <fullName evidence="11">RING-type domain-containing protein</fullName>
    </recommendedName>
</protein>
<keyword evidence="7" id="KW-0862">Zinc</keyword>
<comment type="pathway">
    <text evidence="2">Protein modification; protein ubiquitination.</text>
</comment>
<keyword evidence="4" id="KW-0812">Transmembrane</keyword>
<keyword evidence="6" id="KW-0863">Zinc-finger</keyword>
<keyword evidence="3" id="KW-0808">Transferase</keyword>
<dbReference type="InterPro" id="IPR013083">
    <property type="entry name" value="Znf_RING/FYVE/PHD"/>
</dbReference>
<dbReference type="PROSITE" id="PS50089">
    <property type="entry name" value="ZF_RING_2"/>
    <property type="match status" value="1"/>
</dbReference>
<evidence type="ECO:0000256" key="6">
    <source>
        <dbReference type="ARBA" id="ARBA00022771"/>
    </source>
</evidence>
<sequence length="375" mass="41444">MNQEDNHNHDQDNHDRDEYPRPSLEDIAMASEYLPLARANILDYLYISGISLTPIQLGVAAGGGAHIDGIASILANSLYDCRPVKTVVDEKGMAEISEKIFTAQMAEESKINTVCGIWQDDFEEGERIKILPCNHAFKIDAIEKWLTTEKAECPICRFSLSSKEVICHPPSSDVAGAAGAAVAGAAVAGGGAEVILVDEQHIRNQDVSRINENNIAARLVDSIQNHSHREDPVRVVYANANASLHSHQSISVPMNQLLQSRRNMIDNLARASGGDARVASQWRPMASSAPPVVAAAAEPAANPQYINNNYYFGNIINHQIINNNEYDDADDADAEEHDNNRYNLDNYNNYNNYNNNHISNQERDDIQEAIRRSLE</sequence>
<dbReference type="PANTHER" id="PTHR46913">
    <property type="entry name" value="RING-H2 FINGER PROTEIN ATL16"/>
    <property type="match status" value="1"/>
</dbReference>
<dbReference type="InterPro" id="IPR044600">
    <property type="entry name" value="ATL1/ATL16-like"/>
</dbReference>
<evidence type="ECO:0000256" key="2">
    <source>
        <dbReference type="ARBA" id="ARBA00004906"/>
    </source>
</evidence>